<name>A0ABV5FYH6_9MICC</name>
<evidence type="ECO:0000313" key="2">
    <source>
        <dbReference type="EMBL" id="MFB9071464.1"/>
    </source>
</evidence>
<proteinExistence type="predicted"/>
<evidence type="ECO:0000313" key="3">
    <source>
        <dbReference type="Proteomes" id="UP001589575"/>
    </source>
</evidence>
<dbReference type="EMBL" id="JBHMFI010000001">
    <property type="protein sequence ID" value="MFB9071464.1"/>
    <property type="molecule type" value="Genomic_DNA"/>
</dbReference>
<organism evidence="2 3">
    <name type="scientific">Citricoccus parietis</name>
    <dbReference type="NCBI Taxonomy" id="592307"/>
    <lineage>
        <taxon>Bacteria</taxon>
        <taxon>Bacillati</taxon>
        <taxon>Actinomycetota</taxon>
        <taxon>Actinomycetes</taxon>
        <taxon>Micrococcales</taxon>
        <taxon>Micrococcaceae</taxon>
        <taxon>Citricoccus</taxon>
    </lineage>
</organism>
<gene>
    <name evidence="2" type="ORF">ACFFX0_09730</name>
</gene>
<keyword evidence="3" id="KW-1185">Reference proteome</keyword>
<feature type="region of interest" description="Disordered" evidence="1">
    <location>
        <begin position="60"/>
        <end position="85"/>
    </location>
</feature>
<sequence length="85" mass="9255">MVGGQRVSEGQEVLPGHPDAVHQHHGRAPRLRLLPVFAVLPLWRREIAAHVHRVPASLQPPRLQPVAAPGRSIPIGRNLAGPSNR</sequence>
<accession>A0ABV5FYH6</accession>
<protein>
    <submittedName>
        <fullName evidence="2">Uncharacterized protein</fullName>
    </submittedName>
</protein>
<reference evidence="2 3" key="1">
    <citation type="submission" date="2024-09" db="EMBL/GenBank/DDBJ databases">
        <authorList>
            <person name="Sun Q."/>
            <person name="Mori K."/>
        </authorList>
    </citation>
    <scope>NUCLEOTIDE SEQUENCE [LARGE SCALE GENOMIC DNA]</scope>
    <source>
        <strain evidence="2 3">CCM 7609</strain>
    </source>
</reference>
<feature type="region of interest" description="Disordered" evidence="1">
    <location>
        <begin position="1"/>
        <end position="27"/>
    </location>
</feature>
<evidence type="ECO:0000256" key="1">
    <source>
        <dbReference type="SAM" id="MobiDB-lite"/>
    </source>
</evidence>
<dbReference type="Proteomes" id="UP001589575">
    <property type="component" value="Unassembled WGS sequence"/>
</dbReference>
<comment type="caution">
    <text evidence="2">The sequence shown here is derived from an EMBL/GenBank/DDBJ whole genome shotgun (WGS) entry which is preliminary data.</text>
</comment>